<comment type="similarity">
    <text evidence="2">Belongs to the metallo-dependent hydrolases superfamily. Adenosine and AMP deaminases family.</text>
</comment>
<dbReference type="InterPro" id="IPR006330">
    <property type="entry name" value="Ado/ade_deaminase"/>
</dbReference>
<evidence type="ECO:0000256" key="7">
    <source>
        <dbReference type="ARBA" id="ARBA00048787"/>
    </source>
</evidence>
<keyword evidence="5" id="KW-0862">Zinc</keyword>
<evidence type="ECO:0000256" key="1">
    <source>
        <dbReference type="ARBA" id="ARBA00001947"/>
    </source>
</evidence>
<dbReference type="SUPFAM" id="SSF51556">
    <property type="entry name" value="Metallo-dependent hydrolases"/>
    <property type="match status" value="1"/>
</dbReference>
<keyword evidence="3" id="KW-0479">Metal-binding</keyword>
<name>A0ABD3I1U3_9MARC</name>
<evidence type="ECO:0000256" key="3">
    <source>
        <dbReference type="ARBA" id="ARBA00022723"/>
    </source>
</evidence>
<organism evidence="9 10">
    <name type="scientific">Riccia sorocarpa</name>
    <dbReference type="NCBI Taxonomy" id="122646"/>
    <lineage>
        <taxon>Eukaryota</taxon>
        <taxon>Viridiplantae</taxon>
        <taxon>Streptophyta</taxon>
        <taxon>Embryophyta</taxon>
        <taxon>Marchantiophyta</taxon>
        <taxon>Marchantiopsida</taxon>
        <taxon>Marchantiidae</taxon>
        <taxon>Marchantiales</taxon>
        <taxon>Ricciaceae</taxon>
        <taxon>Riccia</taxon>
    </lineage>
</organism>
<evidence type="ECO:0000256" key="6">
    <source>
        <dbReference type="ARBA" id="ARBA00023080"/>
    </source>
</evidence>
<dbReference type="PANTHER" id="PTHR11409">
    <property type="entry name" value="ADENOSINE DEAMINASE"/>
    <property type="match status" value="1"/>
</dbReference>
<evidence type="ECO:0000256" key="2">
    <source>
        <dbReference type="ARBA" id="ARBA00006676"/>
    </source>
</evidence>
<keyword evidence="10" id="KW-1185">Reference proteome</keyword>
<evidence type="ECO:0000259" key="8">
    <source>
        <dbReference type="Pfam" id="PF00962"/>
    </source>
</evidence>
<keyword evidence="4" id="KW-0378">Hydrolase</keyword>
<dbReference type="PANTHER" id="PTHR11409:SF42">
    <property type="entry name" value="ADENOSINE DEAMINASE-LIKE PROTEIN"/>
    <property type="match status" value="1"/>
</dbReference>
<comment type="catalytic activity">
    <reaction evidence="7">
        <text>N(6)-methyl-AMP + H2O + H(+) = IMP + methylamine</text>
        <dbReference type="Rhea" id="RHEA:16001"/>
        <dbReference type="ChEBI" id="CHEBI:15377"/>
        <dbReference type="ChEBI" id="CHEBI:15378"/>
        <dbReference type="ChEBI" id="CHEBI:58053"/>
        <dbReference type="ChEBI" id="CHEBI:59338"/>
        <dbReference type="ChEBI" id="CHEBI:144842"/>
    </reaction>
    <physiologicalReaction direction="left-to-right" evidence="7">
        <dbReference type="Rhea" id="RHEA:16002"/>
    </physiologicalReaction>
</comment>
<dbReference type="Gene3D" id="3.20.20.140">
    <property type="entry name" value="Metal-dependent hydrolases"/>
    <property type="match status" value="1"/>
</dbReference>
<dbReference type="InterPro" id="IPR032466">
    <property type="entry name" value="Metal_Hydrolase"/>
</dbReference>
<dbReference type="EMBL" id="JBJQOH010000002">
    <property type="protein sequence ID" value="KAL3696727.1"/>
    <property type="molecule type" value="Genomic_DNA"/>
</dbReference>
<feature type="domain" description="Adenosine deaminase" evidence="8">
    <location>
        <begin position="119"/>
        <end position="380"/>
    </location>
</feature>
<gene>
    <name evidence="9" type="ORF">R1sor_010803</name>
</gene>
<proteinExistence type="inferred from homology"/>
<accession>A0ABD3I1U3</accession>
<dbReference type="GO" id="GO:0009117">
    <property type="term" value="P:nucleotide metabolic process"/>
    <property type="evidence" value="ECO:0007669"/>
    <property type="project" value="UniProtKB-KW"/>
</dbReference>
<comment type="cofactor">
    <cofactor evidence="1">
        <name>Zn(2+)</name>
        <dbReference type="ChEBI" id="CHEBI:29105"/>
    </cofactor>
</comment>
<dbReference type="Pfam" id="PF00962">
    <property type="entry name" value="A_deaminase"/>
    <property type="match status" value="1"/>
</dbReference>
<protein>
    <recommendedName>
        <fullName evidence="8">Adenosine deaminase domain-containing protein</fullName>
    </recommendedName>
</protein>
<evidence type="ECO:0000313" key="9">
    <source>
        <dbReference type="EMBL" id="KAL3696727.1"/>
    </source>
</evidence>
<dbReference type="GO" id="GO:0016787">
    <property type="term" value="F:hydrolase activity"/>
    <property type="evidence" value="ECO:0007669"/>
    <property type="project" value="UniProtKB-KW"/>
</dbReference>
<keyword evidence="6" id="KW-0546">Nucleotide metabolism</keyword>
<comment type="caution">
    <text evidence="9">The sequence shown here is derived from an EMBL/GenBank/DDBJ whole genome shotgun (WGS) entry which is preliminary data.</text>
</comment>
<evidence type="ECO:0000256" key="4">
    <source>
        <dbReference type="ARBA" id="ARBA00022801"/>
    </source>
</evidence>
<dbReference type="GO" id="GO:0046872">
    <property type="term" value="F:metal ion binding"/>
    <property type="evidence" value="ECO:0007669"/>
    <property type="project" value="UniProtKB-KW"/>
</dbReference>
<evidence type="ECO:0000313" key="10">
    <source>
        <dbReference type="Proteomes" id="UP001633002"/>
    </source>
</evidence>
<dbReference type="Proteomes" id="UP001633002">
    <property type="component" value="Unassembled WGS sequence"/>
</dbReference>
<sequence>MEQLVMPLSSRDLDRIASKSKDVTDGLLYAGDHVREDSLGRSCNITAQKFPGDQDEGFDSIRSLDGGYLHSSAGVEVRKHLPGCGSWVYDKTKLRTGTISVQLDAAPTPVQMAKLKAIPKIELHAHLNGCVRSSTLRELYLERGCKGKVSNSDLDCLILKENRSLTECFRLFPFIHALTTDHAIVTRITKEAIEDFILDNVVYLELRTTPKTSEANGMSKRSYIEAVLAGFDDAGVSYDTKQDGGSRHSMQVRLLLSIDRRESTAAAMETVELAWELRHRGVVGIDLSGDPAVGTWNTFLPALMRAKQLGLPLTLHCGEVPRPEEIRAMIALKPSRLGHVCCLEEKEWRLLLESQIPVEVCLTSNVRTEVIPSVNDHHFRLKDMELLLLAKSAVDYTFADDVTKRILHRIFDDALQ</sequence>
<dbReference type="InterPro" id="IPR001365">
    <property type="entry name" value="A_deaminase_dom"/>
</dbReference>
<dbReference type="AlphaFoldDB" id="A0ABD3I1U3"/>
<reference evidence="9 10" key="1">
    <citation type="submission" date="2024-09" db="EMBL/GenBank/DDBJ databases">
        <title>Chromosome-scale assembly of Riccia sorocarpa.</title>
        <authorList>
            <person name="Paukszto L."/>
        </authorList>
    </citation>
    <scope>NUCLEOTIDE SEQUENCE [LARGE SCALE GENOMIC DNA]</scope>
    <source>
        <strain evidence="9">LP-2024</strain>
        <tissue evidence="9">Aerial parts of the thallus</tissue>
    </source>
</reference>
<evidence type="ECO:0000256" key="5">
    <source>
        <dbReference type="ARBA" id="ARBA00022833"/>
    </source>
</evidence>